<protein>
    <submittedName>
        <fullName evidence="2">Uncharacterized protein</fullName>
    </submittedName>
</protein>
<feature type="compositionally biased region" description="Acidic residues" evidence="1">
    <location>
        <begin position="75"/>
        <end position="93"/>
    </location>
</feature>
<evidence type="ECO:0000313" key="2">
    <source>
        <dbReference type="EMBL" id="CAH2100825.1"/>
    </source>
</evidence>
<feature type="compositionally biased region" description="Basic and acidic residues" evidence="1">
    <location>
        <begin position="94"/>
        <end position="105"/>
    </location>
</feature>
<gene>
    <name evidence="2" type="ORF">EEDITHA_LOCUS15641</name>
</gene>
<reference evidence="2" key="1">
    <citation type="submission" date="2022-03" db="EMBL/GenBank/DDBJ databases">
        <authorList>
            <person name="Tunstrom K."/>
        </authorList>
    </citation>
    <scope>NUCLEOTIDE SEQUENCE</scope>
</reference>
<comment type="caution">
    <text evidence="2">The sequence shown here is derived from an EMBL/GenBank/DDBJ whole genome shotgun (WGS) entry which is preliminary data.</text>
</comment>
<accession>A0AAU9UN50</accession>
<proteinExistence type="predicted"/>
<keyword evidence="3" id="KW-1185">Reference proteome</keyword>
<name>A0AAU9UN50_EUPED</name>
<evidence type="ECO:0000256" key="1">
    <source>
        <dbReference type="SAM" id="MobiDB-lite"/>
    </source>
</evidence>
<sequence>MLTRWEKTKNRENLKFTIPMIWTSPTSSHKCYFCMTKTDGFTSLNRSKIQYANVSSAIKPQKTVIVDETEALEEMEVEKEEMPMEEEEEEEISEDKNPEDKDLMPDGKTIVPETFSREELNYLIRDLNLPKDGAE</sequence>
<dbReference type="Proteomes" id="UP001153954">
    <property type="component" value="Unassembled WGS sequence"/>
</dbReference>
<dbReference type="EMBL" id="CAKOGL010000023">
    <property type="protein sequence ID" value="CAH2100825.1"/>
    <property type="molecule type" value="Genomic_DNA"/>
</dbReference>
<feature type="region of interest" description="Disordered" evidence="1">
    <location>
        <begin position="75"/>
        <end position="112"/>
    </location>
</feature>
<evidence type="ECO:0000313" key="3">
    <source>
        <dbReference type="Proteomes" id="UP001153954"/>
    </source>
</evidence>
<dbReference type="AlphaFoldDB" id="A0AAU9UN50"/>
<organism evidence="2 3">
    <name type="scientific">Euphydryas editha</name>
    <name type="common">Edith's checkerspot</name>
    <dbReference type="NCBI Taxonomy" id="104508"/>
    <lineage>
        <taxon>Eukaryota</taxon>
        <taxon>Metazoa</taxon>
        <taxon>Ecdysozoa</taxon>
        <taxon>Arthropoda</taxon>
        <taxon>Hexapoda</taxon>
        <taxon>Insecta</taxon>
        <taxon>Pterygota</taxon>
        <taxon>Neoptera</taxon>
        <taxon>Endopterygota</taxon>
        <taxon>Lepidoptera</taxon>
        <taxon>Glossata</taxon>
        <taxon>Ditrysia</taxon>
        <taxon>Papilionoidea</taxon>
        <taxon>Nymphalidae</taxon>
        <taxon>Nymphalinae</taxon>
        <taxon>Euphydryas</taxon>
    </lineage>
</organism>